<dbReference type="InterPro" id="IPR055353">
    <property type="entry name" value="DUF7619"/>
</dbReference>
<dbReference type="Gene3D" id="3.80.10.10">
    <property type="entry name" value="Ribonuclease Inhibitor"/>
    <property type="match status" value="1"/>
</dbReference>
<sequence length="708" mass="77325">MKKTLLLLSLLLAGIMQAQIVNIPDANFKNHLLSVQFTPASEPIDTNGDGELQVSEALAVQHLSIFEHPEITGPISSLEGIGAFTNLTYLSISTSVSSIDLSGLDQVTYLSINDGQMSQLNMSGMDSLTDLFLEMTTLASLDVSNLQSLERLSVDSLYNAGLFSLTIGENPNFKGIWIFSDIIEELDLSGCPNLEFLNVQFNSENHDVFVNLKNGNPVHALNSSAIRDSDYNDNNQYKMFVCVDEGELEYIQFIESNALVSTYCTFTPGGDYNVITGSLLFDNEGDGCDTNDSVISSIKLNINDGTESGSVISNVGLYNFYTQAGTFTITPDFDNEMFTITPPFAEVSFTAVDSLVSTQNFCLTPNGNHPDLDIVIVPFGTRPGFDANYKIVYRNKGNQMLSGSVVLAYQEDVLDFVSANPSEDSSSSGTINWNYNNLAPFEQREIYVILNVNGPMEIPAVNVDDNLQFTATINPVTGDDTLLDNVFGLKETVIGSFDPNDINCLEGNSVNPDKIGEYLHYNINFENTGTAPATFIVVKDVIDTAQFDMATLQLINASHPVQAKVTGNKVEFRFDAINLGPAEKGNVVFKIKTLNTLQANDDVTQQADIFFDYNWPIATNDATTIFEVLSRGDFEKDNSVKVYPNPSNGIVNISAASVIKSVELYDIQGRLLQAGSNASLDISGRALGMYFVKVLTGDGMKVEKLVKK</sequence>
<reference evidence="5 6" key="1">
    <citation type="submission" date="2024-04" db="EMBL/GenBank/DDBJ databases">
        <title>Flavobacterium sp. DGU11 16S ribosomal RNA gene Genome sequencing and assembly.</title>
        <authorList>
            <person name="Park S."/>
        </authorList>
    </citation>
    <scope>NUCLEOTIDE SEQUENCE [LARGE SCALE GENOMIC DNA]</scope>
    <source>
        <strain evidence="5 6">DGU11</strain>
    </source>
</reference>
<dbReference type="EMBL" id="JBBYHR010000002">
    <property type="protein sequence ID" value="MEL1243463.1"/>
    <property type="molecule type" value="Genomic_DNA"/>
</dbReference>
<dbReference type="RefSeq" id="WP_341695782.1">
    <property type="nucleotide sequence ID" value="NZ_JBBYHR010000002.1"/>
</dbReference>
<comment type="caution">
    <text evidence="5">The sequence shown here is derived from an EMBL/GenBank/DDBJ whole genome shotgun (WGS) entry which is preliminary data.</text>
</comment>
<dbReference type="NCBIfam" id="TIGR01451">
    <property type="entry name" value="B_ant_repeat"/>
    <property type="match status" value="1"/>
</dbReference>
<feature type="chain" id="PRO_5047457126" evidence="2">
    <location>
        <begin position="19"/>
        <end position="708"/>
    </location>
</feature>
<dbReference type="Proteomes" id="UP001464555">
    <property type="component" value="Unassembled WGS sequence"/>
</dbReference>
<dbReference type="InterPro" id="IPR026444">
    <property type="entry name" value="Secre_tail"/>
</dbReference>
<feature type="signal peptide" evidence="2">
    <location>
        <begin position="1"/>
        <end position="18"/>
    </location>
</feature>
<dbReference type="NCBIfam" id="TIGR04183">
    <property type="entry name" value="Por_Secre_tail"/>
    <property type="match status" value="1"/>
</dbReference>
<feature type="domain" description="Secretion system C-terminal sorting" evidence="3">
    <location>
        <begin position="642"/>
        <end position="706"/>
    </location>
</feature>
<keyword evidence="6" id="KW-1185">Reference proteome</keyword>
<dbReference type="InterPro" id="IPR032675">
    <property type="entry name" value="LRR_dom_sf"/>
</dbReference>
<dbReference type="Pfam" id="PF18962">
    <property type="entry name" value="Por_Secre_tail"/>
    <property type="match status" value="1"/>
</dbReference>
<evidence type="ECO:0000256" key="1">
    <source>
        <dbReference type="ARBA" id="ARBA00022729"/>
    </source>
</evidence>
<feature type="domain" description="DUF7619" evidence="4">
    <location>
        <begin position="498"/>
        <end position="624"/>
    </location>
</feature>
<gene>
    <name evidence="5" type="ORF">AAEO56_04250</name>
</gene>
<proteinExistence type="predicted"/>
<evidence type="ECO:0000259" key="4">
    <source>
        <dbReference type="Pfam" id="PF24595"/>
    </source>
</evidence>
<dbReference type="SUPFAM" id="SSF52058">
    <property type="entry name" value="L domain-like"/>
    <property type="match status" value="1"/>
</dbReference>
<protein>
    <submittedName>
        <fullName evidence="5">T9SS type A sorting domain-containing protein</fullName>
    </submittedName>
</protein>
<evidence type="ECO:0000313" key="5">
    <source>
        <dbReference type="EMBL" id="MEL1243463.1"/>
    </source>
</evidence>
<evidence type="ECO:0000259" key="3">
    <source>
        <dbReference type="Pfam" id="PF18962"/>
    </source>
</evidence>
<dbReference type="Pfam" id="PF24595">
    <property type="entry name" value="DUF7619"/>
    <property type="match status" value="1"/>
</dbReference>
<evidence type="ECO:0000313" key="6">
    <source>
        <dbReference type="Proteomes" id="UP001464555"/>
    </source>
</evidence>
<keyword evidence="1 2" id="KW-0732">Signal</keyword>
<dbReference type="InterPro" id="IPR047589">
    <property type="entry name" value="DUF11_rpt"/>
</dbReference>
<accession>A0ABU9HTG8</accession>
<name>A0ABU9HTG8_9FLAO</name>
<organism evidence="5 6">
    <name type="scientific">Flavobacterium arundinis</name>
    <dbReference type="NCBI Taxonomy" id="3139143"/>
    <lineage>
        <taxon>Bacteria</taxon>
        <taxon>Pseudomonadati</taxon>
        <taxon>Bacteroidota</taxon>
        <taxon>Flavobacteriia</taxon>
        <taxon>Flavobacteriales</taxon>
        <taxon>Flavobacteriaceae</taxon>
        <taxon>Flavobacterium</taxon>
    </lineage>
</organism>
<evidence type="ECO:0000256" key="2">
    <source>
        <dbReference type="SAM" id="SignalP"/>
    </source>
</evidence>